<keyword evidence="1" id="KW-0677">Repeat</keyword>
<dbReference type="Gene3D" id="3.10.580.10">
    <property type="entry name" value="CBS-domain"/>
    <property type="match status" value="2"/>
</dbReference>
<dbReference type="InterPro" id="IPR051462">
    <property type="entry name" value="CBS_domain-containing"/>
</dbReference>
<evidence type="ECO:0000256" key="2">
    <source>
        <dbReference type="PROSITE-ProRule" id="PRU00703"/>
    </source>
</evidence>
<dbReference type="SUPFAM" id="SSF54631">
    <property type="entry name" value="CBS-domain pair"/>
    <property type="match status" value="2"/>
</dbReference>
<sequence length="279" mass="31279">MKVKDIMTTNVIYAEVPGTREQVLRLMTKHKVMGLPVVKKGTKRVVGIVTRTDLMEKPMEEQLALLMTRDPITTTPETSIEEVARILWERDIRRLPVVINDNELVGIITVADIVHKAIANMNVIKPIKDFVTRKITAVWEKTPLPAAYTIMKLAKAQALPVIDAKGKLTGIISDSDIISVCEITLKEHTSATKAATEGQDWDWDTVTILYISSRELTLPNKPVEEVMVKRVITAVEQTPVSLCAKKMCRYDIDQLPVLDAKGNLIGMIRDVDLLQILFK</sequence>
<dbReference type="PANTHER" id="PTHR48108:SF26">
    <property type="entry name" value="CBS DOMAIN-CONTAINING PROTEIN DDB_G0289609"/>
    <property type="match status" value="1"/>
</dbReference>
<dbReference type="SMART" id="SM00116">
    <property type="entry name" value="CBS"/>
    <property type="match status" value="4"/>
</dbReference>
<proteinExistence type="predicted"/>
<organism evidence="4 5">
    <name type="scientific">Thermoproteota archaeon</name>
    <dbReference type="NCBI Taxonomy" id="2056631"/>
    <lineage>
        <taxon>Archaea</taxon>
        <taxon>Thermoproteota</taxon>
    </lineage>
</organism>
<feature type="domain" description="CBS" evidence="3">
    <location>
        <begin position="67"/>
        <end position="123"/>
    </location>
</feature>
<feature type="domain" description="CBS" evidence="3">
    <location>
        <begin position="131"/>
        <end position="190"/>
    </location>
</feature>
<dbReference type="Proteomes" id="UP000269499">
    <property type="component" value="Unassembled WGS sequence"/>
</dbReference>
<dbReference type="AlphaFoldDB" id="A0A497F861"/>
<reference evidence="4 5" key="1">
    <citation type="submission" date="2018-06" db="EMBL/GenBank/DDBJ databases">
        <title>Extensive metabolic versatility and redundancy in microbially diverse, dynamic hydrothermal sediments.</title>
        <authorList>
            <person name="Dombrowski N."/>
            <person name="Teske A."/>
            <person name="Baker B.J."/>
        </authorList>
    </citation>
    <scope>NUCLEOTIDE SEQUENCE [LARGE SCALE GENOMIC DNA]</scope>
    <source>
        <strain evidence="4">B20_G2</strain>
    </source>
</reference>
<dbReference type="PANTHER" id="PTHR48108">
    <property type="entry name" value="CBS DOMAIN-CONTAINING PROTEIN CBSX2, CHLOROPLASTIC"/>
    <property type="match status" value="1"/>
</dbReference>
<dbReference type="EMBL" id="QMRA01000006">
    <property type="protein sequence ID" value="RLE55511.1"/>
    <property type="molecule type" value="Genomic_DNA"/>
</dbReference>
<dbReference type="PROSITE" id="PS51371">
    <property type="entry name" value="CBS"/>
    <property type="match status" value="4"/>
</dbReference>
<name>A0A497F861_9CREN</name>
<keyword evidence="2" id="KW-0129">CBS domain</keyword>
<evidence type="ECO:0000313" key="4">
    <source>
        <dbReference type="EMBL" id="RLE55511.1"/>
    </source>
</evidence>
<dbReference type="Pfam" id="PF00571">
    <property type="entry name" value="CBS"/>
    <property type="match status" value="4"/>
</dbReference>
<evidence type="ECO:0000256" key="1">
    <source>
        <dbReference type="ARBA" id="ARBA00022737"/>
    </source>
</evidence>
<protein>
    <recommendedName>
        <fullName evidence="3">CBS domain-containing protein</fullName>
    </recommendedName>
</protein>
<feature type="domain" description="CBS" evidence="3">
    <location>
        <begin position="7"/>
        <end position="65"/>
    </location>
</feature>
<comment type="caution">
    <text evidence="4">The sequence shown here is derived from an EMBL/GenBank/DDBJ whole genome shotgun (WGS) entry which is preliminary data.</text>
</comment>
<feature type="domain" description="CBS" evidence="3">
    <location>
        <begin position="227"/>
        <end position="279"/>
    </location>
</feature>
<evidence type="ECO:0000259" key="3">
    <source>
        <dbReference type="PROSITE" id="PS51371"/>
    </source>
</evidence>
<accession>A0A497F861</accession>
<dbReference type="InterPro" id="IPR000644">
    <property type="entry name" value="CBS_dom"/>
</dbReference>
<dbReference type="InterPro" id="IPR046342">
    <property type="entry name" value="CBS_dom_sf"/>
</dbReference>
<evidence type="ECO:0000313" key="5">
    <source>
        <dbReference type="Proteomes" id="UP000269499"/>
    </source>
</evidence>
<gene>
    <name evidence="4" type="ORF">DRJ26_00700</name>
</gene>